<accession>A0A378I9J3</accession>
<dbReference type="RefSeq" id="WP_058524491.1">
    <property type="nucleotide sequence ID" value="NZ_CAAAHV010000003.1"/>
</dbReference>
<reference evidence="1 3" key="1">
    <citation type="submission" date="2015-11" db="EMBL/GenBank/DDBJ databases">
        <title>Genomic analysis of 38 Legionella species identifies large and diverse effector repertoires.</title>
        <authorList>
            <person name="Burstein D."/>
            <person name="Amaro F."/>
            <person name="Zusman T."/>
            <person name="Lifshitz Z."/>
            <person name="Cohen O."/>
            <person name="Gilbert J.A."/>
            <person name="Pupko T."/>
            <person name="Shuman H.A."/>
            <person name="Segal G."/>
        </authorList>
    </citation>
    <scope>NUCLEOTIDE SEQUENCE [LARGE SCALE GENOMIC DNA]</scope>
    <source>
        <strain evidence="1 3">CDC#1407-AL-14</strain>
    </source>
</reference>
<dbReference type="EMBL" id="UGNW01000001">
    <property type="protein sequence ID" value="STX31410.1"/>
    <property type="molecule type" value="Genomic_DNA"/>
</dbReference>
<name>A0A378I9J3_9GAMM</name>
<proteinExistence type="predicted"/>
<evidence type="ECO:0000313" key="4">
    <source>
        <dbReference type="Proteomes" id="UP000255066"/>
    </source>
</evidence>
<evidence type="ECO:0000313" key="3">
    <source>
        <dbReference type="Proteomes" id="UP000054735"/>
    </source>
</evidence>
<dbReference type="STRING" id="28083.Lbir_2483"/>
<organism evidence="2 4">
    <name type="scientific">Legionella birminghamensis</name>
    <dbReference type="NCBI Taxonomy" id="28083"/>
    <lineage>
        <taxon>Bacteria</taxon>
        <taxon>Pseudomonadati</taxon>
        <taxon>Pseudomonadota</taxon>
        <taxon>Gammaproteobacteria</taxon>
        <taxon>Legionellales</taxon>
        <taxon>Legionellaceae</taxon>
        <taxon>Legionella</taxon>
    </lineage>
</organism>
<evidence type="ECO:0000313" key="2">
    <source>
        <dbReference type="EMBL" id="STX31410.1"/>
    </source>
</evidence>
<dbReference type="Proteomes" id="UP000255066">
    <property type="component" value="Unassembled WGS sequence"/>
</dbReference>
<dbReference type="OrthoDB" id="5651600at2"/>
<keyword evidence="3" id="KW-1185">Reference proteome</keyword>
<evidence type="ECO:0000313" key="1">
    <source>
        <dbReference type="EMBL" id="KTC67881.1"/>
    </source>
</evidence>
<sequence>MTTPQTKKAHQIKINSNSPFFVSICKDKTSLHSYIHLATVQTDGIKVLAAYGKNKLPRGVKPQSSDCEIIFSQTPAVILDEPIMHRDENPRRTQVSYKAFENSYQAYLLYIKKLIHLSEEQKKKGINPRYLSAYVPIVPDDKVVLGKDEVILERRFLTYAMLKDIQQALDSFDKPIPMDLQKQFNPGYCQLSQRDTCRTTAIDMAQDVAMLDNLGKGVSGLFFRRLPLSMTIVNGIIQPEHLFVLPPPPNAFKDMEPKNLLIAKRLYRRLDEIIQIQKKNPLTQQKFEAIKKLYKETTENYACDHSQLMKHIEKWHSDNQELLGSHRKAHWFRFQTASTKMFNEILAENKSTRPN</sequence>
<reference evidence="2 4" key="2">
    <citation type="submission" date="2018-06" db="EMBL/GenBank/DDBJ databases">
        <authorList>
            <consortium name="Pathogen Informatics"/>
            <person name="Doyle S."/>
        </authorList>
    </citation>
    <scope>NUCLEOTIDE SEQUENCE [LARGE SCALE GENOMIC DNA]</scope>
    <source>
        <strain evidence="2 4">NCTC12437</strain>
    </source>
</reference>
<dbReference type="AlphaFoldDB" id="A0A378I9J3"/>
<gene>
    <name evidence="1" type="ORF">Lbir_2483</name>
    <name evidence="2" type="ORF">NCTC12437_01183</name>
</gene>
<dbReference type="EMBL" id="LNXT01000048">
    <property type="protein sequence ID" value="KTC67881.1"/>
    <property type="molecule type" value="Genomic_DNA"/>
</dbReference>
<dbReference type="Proteomes" id="UP000054735">
    <property type="component" value="Unassembled WGS sequence"/>
</dbReference>
<protein>
    <submittedName>
        <fullName evidence="2">Uncharacterized protein</fullName>
    </submittedName>
</protein>